<dbReference type="Proteomes" id="UP001174209">
    <property type="component" value="Unassembled WGS sequence"/>
</dbReference>
<dbReference type="Gene3D" id="3.40.1680.10">
    <property type="entry name" value="yp_829618.1 domain like"/>
    <property type="match status" value="1"/>
</dbReference>
<proteinExistence type="predicted"/>
<sequence length="250" mass="27136">MTATDQQVLPRYTLSDAGDFLCLRWASGVTLQAEDIESTIAAVTAASPRGRRPLLVYIGRVERITPEAKQLLVDDTCSTRTAVVGVDEVSRVLTAFNYRSATPSRYFTEEADAIAWLREDPGSDGASAPGEAFRAEMRGEVLWVECESSTDVTNAVAEALVARVHQLSPSVCPPMLIRLNHLVSLTEEALHSLATGLDIAALAIVGAERGDPIITAYYKQQHHPPYPTRHFTTTGPAQAWLADCFRQGPG</sequence>
<gene>
    <name evidence="2" type="ORF">P5G52_17430</name>
</gene>
<keyword evidence="3" id="KW-1185">Reference proteome</keyword>
<name>A0ABT8K5B8_9MICC</name>
<organism evidence="2 3">
    <name type="scientific">Arthrobacter burdickii</name>
    <dbReference type="NCBI Taxonomy" id="3035920"/>
    <lineage>
        <taxon>Bacteria</taxon>
        <taxon>Bacillati</taxon>
        <taxon>Actinomycetota</taxon>
        <taxon>Actinomycetes</taxon>
        <taxon>Micrococcales</taxon>
        <taxon>Micrococcaceae</taxon>
        <taxon>Arthrobacter</taxon>
    </lineage>
</organism>
<dbReference type="EMBL" id="JAROCG010000002">
    <property type="protein sequence ID" value="MDN4612654.1"/>
    <property type="molecule type" value="Genomic_DNA"/>
</dbReference>
<accession>A0ABT8K5B8</accession>
<dbReference type="InterPro" id="IPR056695">
    <property type="entry name" value="DUF7793"/>
</dbReference>
<reference evidence="2" key="1">
    <citation type="submission" date="2023-06" db="EMBL/GenBank/DDBJ databases">
        <title>MT1 and MT2 Draft Genomes of Novel Species.</title>
        <authorList>
            <person name="Venkateswaran K."/>
        </authorList>
    </citation>
    <scope>NUCLEOTIDE SEQUENCE</scope>
    <source>
        <strain evidence="2">IIF3SC-B10</strain>
    </source>
</reference>
<evidence type="ECO:0000313" key="3">
    <source>
        <dbReference type="Proteomes" id="UP001174209"/>
    </source>
</evidence>
<feature type="domain" description="DUF7793" evidence="1">
    <location>
        <begin position="138"/>
        <end position="242"/>
    </location>
</feature>
<dbReference type="RefSeq" id="WP_301229867.1">
    <property type="nucleotide sequence ID" value="NZ_JAROCG010000002.1"/>
</dbReference>
<dbReference type="Gene3D" id="3.40.970.30">
    <property type="entry name" value="yp_829618.1 like domains"/>
    <property type="match status" value="2"/>
</dbReference>
<protein>
    <submittedName>
        <fullName evidence="2">STAS/SEC14 domain-containing protein</fullName>
    </submittedName>
</protein>
<comment type="caution">
    <text evidence="2">The sequence shown here is derived from an EMBL/GenBank/DDBJ whole genome shotgun (WGS) entry which is preliminary data.</text>
</comment>
<evidence type="ECO:0000259" key="1">
    <source>
        <dbReference type="Pfam" id="PF25056"/>
    </source>
</evidence>
<evidence type="ECO:0000313" key="2">
    <source>
        <dbReference type="EMBL" id="MDN4612654.1"/>
    </source>
</evidence>
<dbReference type="Pfam" id="PF25056">
    <property type="entry name" value="DUF7793"/>
    <property type="match status" value="1"/>
</dbReference>